<keyword evidence="4" id="KW-1185">Reference proteome</keyword>
<dbReference type="EMBL" id="MCIF01000002">
    <property type="protein sequence ID" value="RAQ98077.1"/>
    <property type="molecule type" value="Genomic_DNA"/>
</dbReference>
<dbReference type="RefSeq" id="WP_112433038.1">
    <property type="nucleotide sequence ID" value="NZ_MCIF01000002.1"/>
</dbReference>
<evidence type="ECO:0000313" key="3">
    <source>
        <dbReference type="EMBL" id="RAQ98077.1"/>
    </source>
</evidence>
<dbReference type="Proteomes" id="UP000248706">
    <property type="component" value="Unassembled WGS sequence"/>
</dbReference>
<reference evidence="3 4" key="1">
    <citation type="submission" date="2016-08" db="EMBL/GenBank/DDBJ databases">
        <title>Analysis of Carbohydrate Active Enzymes in Thermogemmatispora T81 Reveals Carbohydrate Degradation Ability.</title>
        <authorList>
            <person name="Tomazini A."/>
            <person name="Lal S."/>
            <person name="Stott M."/>
            <person name="Henrissat B."/>
            <person name="Polikarpov I."/>
            <person name="Sparling R."/>
            <person name="Levin D.B."/>
        </authorList>
    </citation>
    <scope>NUCLEOTIDE SEQUENCE [LARGE SCALE GENOMIC DNA]</scope>
    <source>
        <strain evidence="3 4">T81</strain>
    </source>
</reference>
<proteinExistence type="predicted"/>
<name>A0A328VKV0_9CHLR</name>
<evidence type="ECO:0000256" key="1">
    <source>
        <dbReference type="SAM" id="MobiDB-lite"/>
    </source>
</evidence>
<protein>
    <submittedName>
        <fullName evidence="3">Uncharacterized protein</fullName>
    </submittedName>
</protein>
<evidence type="ECO:0000256" key="2">
    <source>
        <dbReference type="SAM" id="Phobius"/>
    </source>
</evidence>
<feature type="transmembrane region" description="Helical" evidence="2">
    <location>
        <begin position="207"/>
        <end position="227"/>
    </location>
</feature>
<dbReference type="AlphaFoldDB" id="A0A328VKV0"/>
<keyword evidence="2" id="KW-1133">Transmembrane helix</keyword>
<feature type="region of interest" description="Disordered" evidence="1">
    <location>
        <begin position="131"/>
        <end position="171"/>
    </location>
</feature>
<accession>A0A328VKV0</accession>
<dbReference type="OrthoDB" id="153754at2"/>
<comment type="caution">
    <text evidence="3">The sequence shown here is derived from an EMBL/GenBank/DDBJ whole genome shotgun (WGS) entry which is preliminary data.</text>
</comment>
<gene>
    <name evidence="3" type="ORF">A4R35_21230</name>
</gene>
<feature type="transmembrane region" description="Helical" evidence="2">
    <location>
        <begin position="181"/>
        <end position="201"/>
    </location>
</feature>
<evidence type="ECO:0000313" key="4">
    <source>
        <dbReference type="Proteomes" id="UP000248706"/>
    </source>
</evidence>
<feature type="compositionally biased region" description="Polar residues" evidence="1">
    <location>
        <begin position="146"/>
        <end position="156"/>
    </location>
</feature>
<sequence length="230" mass="25421">MTAPSPTPSQARAGRRILRRFRGLQAHLQPDEELLGSRPVIWSSQQHGRVACDVILTNRRLLGYYQVRFPRPRLFLEAIPLTEITAITLRTPQGRALLHELLISFGEGSVLLRAPQRTIDYLYETLHHLSEGSRQEPGPMVAEQEPSPSRGASSQEEPGRGQSPHFARRQLAGTAERSPTAIAAIFACGLILEIFAVYLWLTTGSLATSLPPFGAGLLAVLTAILVYRQR</sequence>
<keyword evidence="2" id="KW-0812">Transmembrane</keyword>
<organism evidence="3 4">
    <name type="scientific">Thermogemmatispora tikiterensis</name>
    <dbReference type="NCBI Taxonomy" id="1825093"/>
    <lineage>
        <taxon>Bacteria</taxon>
        <taxon>Bacillati</taxon>
        <taxon>Chloroflexota</taxon>
        <taxon>Ktedonobacteria</taxon>
        <taxon>Thermogemmatisporales</taxon>
        <taxon>Thermogemmatisporaceae</taxon>
        <taxon>Thermogemmatispora</taxon>
    </lineage>
</organism>
<keyword evidence="2" id="KW-0472">Membrane</keyword>